<dbReference type="GeneID" id="78463479"/>
<proteinExistence type="predicted"/>
<protein>
    <submittedName>
        <fullName evidence="1">Uncharacterized protein</fullName>
    </submittedName>
</protein>
<name>A0A4U9VCH0_9SPHI</name>
<organism evidence="1 2">
    <name type="scientific">Sphingobacterium thalpophilum</name>
    <dbReference type="NCBI Taxonomy" id="259"/>
    <lineage>
        <taxon>Bacteria</taxon>
        <taxon>Pseudomonadati</taxon>
        <taxon>Bacteroidota</taxon>
        <taxon>Sphingobacteriia</taxon>
        <taxon>Sphingobacteriales</taxon>
        <taxon>Sphingobacteriaceae</taxon>
        <taxon>Sphingobacterium</taxon>
    </lineage>
</organism>
<gene>
    <name evidence="1" type="ORF">NCTC11429_02777</name>
</gene>
<evidence type="ECO:0000313" key="2">
    <source>
        <dbReference type="Proteomes" id="UP000308196"/>
    </source>
</evidence>
<dbReference type="AlphaFoldDB" id="A0A4U9VCH0"/>
<dbReference type="KEGG" id="stha:NCTC11429_02777"/>
<evidence type="ECO:0000313" key="1">
    <source>
        <dbReference type="EMBL" id="VTR42959.1"/>
    </source>
</evidence>
<sequence>MKEINSGQVWSYHSRKGESNSRVTVLAVEKDSNYGNIVHVRIDGLYITDTRGIYIGDCIEHLPIAEDSFLESVIHVESEAHYDLGEGYYLWRSDFEQNEAGVWEIDIRKAIDLIVGSIA</sequence>
<accession>A0A4U9VCH0</accession>
<dbReference type="RefSeq" id="WP_028072238.1">
    <property type="nucleotide sequence ID" value="NZ_CP162525.1"/>
</dbReference>
<dbReference type="Proteomes" id="UP000308196">
    <property type="component" value="Chromosome"/>
</dbReference>
<reference evidence="1 2" key="1">
    <citation type="submission" date="2019-05" db="EMBL/GenBank/DDBJ databases">
        <authorList>
            <consortium name="Pathogen Informatics"/>
        </authorList>
    </citation>
    <scope>NUCLEOTIDE SEQUENCE [LARGE SCALE GENOMIC DNA]</scope>
    <source>
        <strain evidence="1 2">NCTC11429</strain>
    </source>
</reference>
<dbReference type="EMBL" id="LR590484">
    <property type="protein sequence ID" value="VTR42959.1"/>
    <property type="molecule type" value="Genomic_DNA"/>
</dbReference>